<comment type="caution">
    <text evidence="1">The sequence shown here is derived from an EMBL/GenBank/DDBJ whole genome shotgun (WGS) entry which is preliminary data.</text>
</comment>
<protein>
    <submittedName>
        <fullName evidence="1">Uncharacterized protein</fullName>
    </submittedName>
</protein>
<evidence type="ECO:0000313" key="1">
    <source>
        <dbReference type="EMBL" id="PON33824.1"/>
    </source>
</evidence>
<keyword evidence="2" id="KW-1185">Reference proteome</keyword>
<dbReference type="AlphaFoldDB" id="A0A2P5ABE1"/>
<name>A0A2P5ABE1_PARAD</name>
<dbReference type="Proteomes" id="UP000237105">
    <property type="component" value="Unassembled WGS sequence"/>
</dbReference>
<organism evidence="1 2">
    <name type="scientific">Parasponia andersonii</name>
    <name type="common">Sponia andersonii</name>
    <dbReference type="NCBI Taxonomy" id="3476"/>
    <lineage>
        <taxon>Eukaryota</taxon>
        <taxon>Viridiplantae</taxon>
        <taxon>Streptophyta</taxon>
        <taxon>Embryophyta</taxon>
        <taxon>Tracheophyta</taxon>
        <taxon>Spermatophyta</taxon>
        <taxon>Magnoliopsida</taxon>
        <taxon>eudicotyledons</taxon>
        <taxon>Gunneridae</taxon>
        <taxon>Pentapetalae</taxon>
        <taxon>rosids</taxon>
        <taxon>fabids</taxon>
        <taxon>Rosales</taxon>
        <taxon>Cannabaceae</taxon>
        <taxon>Parasponia</taxon>
    </lineage>
</organism>
<gene>
    <name evidence="1" type="ORF">PanWU01x14_349480</name>
</gene>
<evidence type="ECO:0000313" key="2">
    <source>
        <dbReference type="Proteomes" id="UP000237105"/>
    </source>
</evidence>
<dbReference type="EMBL" id="JXTB01000701">
    <property type="protein sequence ID" value="PON33824.1"/>
    <property type="molecule type" value="Genomic_DNA"/>
</dbReference>
<proteinExistence type="predicted"/>
<sequence>FLGVLNSMVKSISRFEAPFGNQARSTTIDAYRNPELMRHHWTKKLPPVLASSEQPIVEEQQKIPQIDLLAEDDSGRYLP</sequence>
<accession>A0A2P5ABE1</accession>
<reference evidence="2" key="1">
    <citation type="submission" date="2016-06" db="EMBL/GenBank/DDBJ databases">
        <title>Parallel loss of symbiosis genes in relatives of nitrogen-fixing non-legume Parasponia.</title>
        <authorList>
            <person name="Van Velzen R."/>
            <person name="Holmer R."/>
            <person name="Bu F."/>
            <person name="Rutten L."/>
            <person name="Van Zeijl A."/>
            <person name="Liu W."/>
            <person name="Santuari L."/>
            <person name="Cao Q."/>
            <person name="Sharma T."/>
            <person name="Shen D."/>
            <person name="Roswanjaya Y."/>
            <person name="Wardhani T."/>
            <person name="Kalhor M.S."/>
            <person name="Jansen J."/>
            <person name="Van den Hoogen J."/>
            <person name="Gungor B."/>
            <person name="Hartog M."/>
            <person name="Hontelez J."/>
            <person name="Verver J."/>
            <person name="Yang W.-C."/>
            <person name="Schijlen E."/>
            <person name="Repin R."/>
            <person name="Schilthuizen M."/>
            <person name="Schranz E."/>
            <person name="Heidstra R."/>
            <person name="Miyata K."/>
            <person name="Fedorova E."/>
            <person name="Kohlen W."/>
            <person name="Bisseling T."/>
            <person name="Smit S."/>
            <person name="Geurts R."/>
        </authorList>
    </citation>
    <scope>NUCLEOTIDE SEQUENCE [LARGE SCALE GENOMIC DNA]</scope>
    <source>
        <strain evidence="2">cv. WU1-14</strain>
    </source>
</reference>
<feature type="non-terminal residue" evidence="1">
    <location>
        <position position="1"/>
    </location>
</feature>